<dbReference type="GO" id="GO:0003684">
    <property type="term" value="F:damaged DNA binding"/>
    <property type="evidence" value="ECO:0007669"/>
    <property type="project" value="TreeGrafter"/>
</dbReference>
<dbReference type="Gene3D" id="3.40.50.300">
    <property type="entry name" value="P-loop containing nucleotide triphosphate hydrolases"/>
    <property type="match status" value="1"/>
</dbReference>
<dbReference type="PANTHER" id="PTHR19306:SF6">
    <property type="entry name" value="STRUCTURAL MAINTENANCE OF CHROMOSOMES PROTEIN 6"/>
    <property type="match status" value="1"/>
</dbReference>
<dbReference type="GO" id="GO:0005524">
    <property type="term" value="F:ATP binding"/>
    <property type="evidence" value="ECO:0007669"/>
    <property type="project" value="UniProtKB-KW"/>
</dbReference>
<evidence type="ECO:0000256" key="10">
    <source>
        <dbReference type="ARBA" id="ARBA00023204"/>
    </source>
</evidence>
<keyword evidence="7" id="KW-0067">ATP-binding</keyword>
<protein>
    <recommendedName>
        <fullName evidence="12">Rad50/SbcC-type AAA domain-containing protein</fullName>
    </recommendedName>
</protein>
<gene>
    <name evidence="13" type="ORF">SASPL_120681</name>
</gene>
<accession>A0A8X8XTF7</accession>
<evidence type="ECO:0000256" key="7">
    <source>
        <dbReference type="ARBA" id="ARBA00022840"/>
    </source>
</evidence>
<evidence type="ECO:0000256" key="11">
    <source>
        <dbReference type="ARBA" id="ARBA00023242"/>
    </source>
</evidence>
<dbReference type="GO" id="GO:0005634">
    <property type="term" value="C:nucleus"/>
    <property type="evidence" value="ECO:0007669"/>
    <property type="project" value="UniProtKB-SubCell"/>
</dbReference>
<dbReference type="AlphaFoldDB" id="A0A8X8XTF7"/>
<organism evidence="13">
    <name type="scientific">Salvia splendens</name>
    <name type="common">Scarlet sage</name>
    <dbReference type="NCBI Taxonomy" id="180675"/>
    <lineage>
        <taxon>Eukaryota</taxon>
        <taxon>Viridiplantae</taxon>
        <taxon>Streptophyta</taxon>
        <taxon>Embryophyta</taxon>
        <taxon>Tracheophyta</taxon>
        <taxon>Spermatophyta</taxon>
        <taxon>Magnoliopsida</taxon>
        <taxon>eudicotyledons</taxon>
        <taxon>Gunneridae</taxon>
        <taxon>Pentapetalae</taxon>
        <taxon>asterids</taxon>
        <taxon>lamiids</taxon>
        <taxon>Lamiales</taxon>
        <taxon>Lamiaceae</taxon>
        <taxon>Nepetoideae</taxon>
        <taxon>Mentheae</taxon>
        <taxon>Salviinae</taxon>
        <taxon>Salvia</taxon>
        <taxon>Salvia subgen. Calosphace</taxon>
        <taxon>core Calosphace</taxon>
    </lineage>
</organism>
<dbReference type="GO" id="GO:0003697">
    <property type="term" value="F:single-stranded DNA binding"/>
    <property type="evidence" value="ECO:0007669"/>
    <property type="project" value="TreeGrafter"/>
</dbReference>
<keyword evidence="4" id="KW-0158">Chromosome</keyword>
<dbReference type="EMBL" id="PNBA02000007">
    <property type="protein sequence ID" value="KAG6418477.1"/>
    <property type="molecule type" value="Genomic_DNA"/>
</dbReference>
<evidence type="ECO:0000259" key="12">
    <source>
        <dbReference type="Pfam" id="PF13476"/>
    </source>
</evidence>
<dbReference type="GO" id="GO:0035861">
    <property type="term" value="C:site of double-strand break"/>
    <property type="evidence" value="ECO:0007669"/>
    <property type="project" value="TreeGrafter"/>
</dbReference>
<evidence type="ECO:0000313" key="13">
    <source>
        <dbReference type="EMBL" id="KAG6418477.1"/>
    </source>
</evidence>
<dbReference type="InterPro" id="IPR038729">
    <property type="entry name" value="Rad50/SbcC_AAA"/>
</dbReference>
<proteinExistence type="inferred from homology"/>
<dbReference type="GO" id="GO:0000724">
    <property type="term" value="P:double-strand break repair via homologous recombination"/>
    <property type="evidence" value="ECO:0007669"/>
    <property type="project" value="TreeGrafter"/>
</dbReference>
<evidence type="ECO:0000256" key="3">
    <source>
        <dbReference type="ARBA" id="ARBA00006793"/>
    </source>
</evidence>
<evidence type="ECO:0000256" key="6">
    <source>
        <dbReference type="ARBA" id="ARBA00022763"/>
    </source>
</evidence>
<dbReference type="SUPFAM" id="SSF52540">
    <property type="entry name" value="P-loop containing nucleoside triphosphate hydrolases"/>
    <property type="match status" value="1"/>
</dbReference>
<evidence type="ECO:0000256" key="5">
    <source>
        <dbReference type="ARBA" id="ARBA00022741"/>
    </source>
</evidence>
<evidence type="ECO:0000256" key="4">
    <source>
        <dbReference type="ARBA" id="ARBA00022454"/>
    </source>
</evidence>
<dbReference type="GO" id="GO:0030915">
    <property type="term" value="C:Smc5-Smc6 complex"/>
    <property type="evidence" value="ECO:0007669"/>
    <property type="project" value="TreeGrafter"/>
</dbReference>
<evidence type="ECO:0000256" key="2">
    <source>
        <dbReference type="ARBA" id="ARBA00004286"/>
    </source>
</evidence>
<feature type="domain" description="Rad50/SbcC-type AAA" evidence="12">
    <location>
        <begin position="25"/>
        <end position="130"/>
    </location>
</feature>
<evidence type="ECO:0000256" key="8">
    <source>
        <dbReference type="ARBA" id="ARBA00023054"/>
    </source>
</evidence>
<keyword evidence="10" id="KW-0234">DNA repair</keyword>
<dbReference type="InterPro" id="IPR027417">
    <property type="entry name" value="P-loop_NTPase"/>
</dbReference>
<evidence type="ECO:0000313" key="14">
    <source>
        <dbReference type="Proteomes" id="UP000298416"/>
    </source>
</evidence>
<reference evidence="13" key="2">
    <citation type="submission" date="2020-08" db="EMBL/GenBank/DDBJ databases">
        <title>Plant Genome Project.</title>
        <authorList>
            <person name="Zhang R.-G."/>
        </authorList>
    </citation>
    <scope>NUCLEOTIDE SEQUENCE</scope>
    <source>
        <strain evidence="13">Huo1</strain>
        <tissue evidence="13">Leaf</tissue>
    </source>
</reference>
<evidence type="ECO:0000256" key="9">
    <source>
        <dbReference type="ARBA" id="ARBA00023172"/>
    </source>
</evidence>
<keyword evidence="6" id="KW-0227">DNA damage</keyword>
<keyword evidence="9" id="KW-0233">DNA recombination</keyword>
<keyword evidence="5" id="KW-0547">Nucleotide-binding</keyword>
<comment type="caution">
    <text evidence="13">The sequence shown here is derived from an EMBL/GenBank/DDBJ whole genome shotgun (WGS) entry which is preliminary data.</text>
</comment>
<name>A0A8X8XTF7_SALSN</name>
<dbReference type="Pfam" id="PF13476">
    <property type="entry name" value="AAA_23"/>
    <property type="match status" value="1"/>
</dbReference>
<keyword evidence="11" id="KW-0539">Nucleus</keyword>
<sequence>MEPSSLFPDDPSRRSKRPQAGIISRIHHENFMCHSNLDIDFGDFVNFITGQNGSGKSAILTALCVAFGCRARGTQRANTLKDFIKTSCSSALVQVEIKNQGEDAFKHELYGDVIIVERKVTESASGGITSRNNQDFMMLCLGAQVGKLAPRKRIFVSL</sequence>
<reference evidence="13" key="1">
    <citation type="submission" date="2018-01" db="EMBL/GenBank/DDBJ databases">
        <authorList>
            <person name="Mao J.F."/>
        </authorList>
    </citation>
    <scope>NUCLEOTIDE SEQUENCE</scope>
    <source>
        <strain evidence="13">Huo1</strain>
        <tissue evidence="13">Leaf</tissue>
    </source>
</reference>
<keyword evidence="14" id="KW-1185">Reference proteome</keyword>
<comment type="similarity">
    <text evidence="3">Belongs to the SMC family. SMC6 subfamily.</text>
</comment>
<dbReference type="Proteomes" id="UP000298416">
    <property type="component" value="Unassembled WGS sequence"/>
</dbReference>
<keyword evidence="8" id="KW-0175">Coiled coil</keyword>
<dbReference type="PANTHER" id="PTHR19306">
    <property type="entry name" value="STRUCTURAL MAINTENANCE OF CHROMOSOMES 5,6 SMC5, SMC6"/>
    <property type="match status" value="1"/>
</dbReference>
<dbReference type="GO" id="GO:0016887">
    <property type="term" value="F:ATP hydrolysis activity"/>
    <property type="evidence" value="ECO:0007669"/>
    <property type="project" value="InterPro"/>
</dbReference>
<evidence type="ECO:0000256" key="1">
    <source>
        <dbReference type="ARBA" id="ARBA00004123"/>
    </source>
</evidence>
<comment type="subcellular location">
    <subcellularLocation>
        <location evidence="2">Chromosome</location>
    </subcellularLocation>
    <subcellularLocation>
        <location evidence="1">Nucleus</location>
    </subcellularLocation>
</comment>